<keyword evidence="2" id="KW-1185">Reference proteome</keyword>
<dbReference type="eggNOG" id="ENOG502Z852">
    <property type="taxonomic scope" value="Bacteria"/>
</dbReference>
<dbReference type="OrthoDB" id="3173587at2"/>
<dbReference type="AlphaFoldDB" id="F1T8J6"/>
<reference evidence="1" key="1">
    <citation type="submission" date="2009-07" db="EMBL/GenBank/DDBJ databases">
        <authorList>
            <consortium name="US DOE Joint Genome Institute (JGI-PGF)"/>
            <person name="Lucas S."/>
            <person name="Copeland A."/>
            <person name="Lapidus A."/>
            <person name="Glavina del Rio T."/>
            <person name="Tice H."/>
            <person name="Bruce D."/>
            <person name="Goodwin L."/>
            <person name="Pitluck S."/>
            <person name="Larimer F."/>
            <person name="Land M.L."/>
            <person name="Mouttaki H."/>
            <person name="He Z."/>
            <person name="Zhou J."/>
            <person name="Hemme C.L."/>
        </authorList>
    </citation>
    <scope>NUCLEOTIDE SEQUENCE</scope>
    <source>
        <strain evidence="1">DSM 2782</strain>
    </source>
</reference>
<name>F1T8J6_9FIRM</name>
<dbReference type="Proteomes" id="UP000003860">
    <property type="component" value="Unassembled WGS sequence"/>
</dbReference>
<evidence type="ECO:0000313" key="1">
    <source>
        <dbReference type="EMBL" id="EGD49794.1"/>
    </source>
</evidence>
<dbReference type="STRING" id="588581.Cpap_4238"/>
<dbReference type="EMBL" id="ACXX02000001">
    <property type="protein sequence ID" value="EGD49794.1"/>
    <property type="molecule type" value="Genomic_DNA"/>
</dbReference>
<sequence>MDVIQKYQHIQTVRSEYFQSLLQGAAKEGIISCEQSKKIQMGLLGLLSKQIQKFTFGESSSVTEEIAANLLKSICFSISMALKSQDNVVIASELLEHESIEELFNKGNEVIRYYFEDAKSIWIKIKSEGPKISNLAYNDTVFKGMKEFFDWYDYRFSAHEINGSLDYPLSYDEMDLSGIEYIHEYLTHLDMENVLCSRYDAHNLDSLMRGYSKYFREDLLNVFELVLSNLLGRRMLGYNLQELDINEEDREWLLIQLKKTDEMELVKKMEEAFYEVLSFIKVESQDTIEYFKITLKNIISRVKHNINLGKLDKVFVTLYEEEDEILISGYVDGNKMEDEDLRVLIDEMKACRFLEDKIAMVLQSVKSLEDLEEVLSECFFEGEYESVFKLLDKREIQELIKRILENKNDYSSYYEWEKEILEYNA</sequence>
<dbReference type="RefSeq" id="WP_004616768.1">
    <property type="nucleotide sequence ID" value="NZ_ACXX02000001.1"/>
</dbReference>
<evidence type="ECO:0000313" key="2">
    <source>
        <dbReference type="Proteomes" id="UP000003860"/>
    </source>
</evidence>
<organism evidence="1 2">
    <name type="scientific">Ruminiclostridium papyrosolvens DSM 2782</name>
    <dbReference type="NCBI Taxonomy" id="588581"/>
    <lineage>
        <taxon>Bacteria</taxon>
        <taxon>Bacillati</taxon>
        <taxon>Bacillota</taxon>
        <taxon>Clostridia</taxon>
        <taxon>Eubacteriales</taxon>
        <taxon>Oscillospiraceae</taxon>
        <taxon>Ruminiclostridium</taxon>
    </lineage>
</organism>
<gene>
    <name evidence="1" type="ORF">Cpap_4238</name>
</gene>
<dbReference type="InterPro" id="IPR045751">
    <property type="entry name" value="DUF6179"/>
</dbReference>
<reference evidence="1" key="2">
    <citation type="submission" date="2011-01" db="EMBL/GenBank/DDBJ databases">
        <title>The Non-contiguous Finished genome of Clostridium papyrosolvens.</title>
        <authorList>
            <person name="Lucas S."/>
            <person name="Copeland A."/>
            <person name="Lapidus A."/>
            <person name="Cheng J.-F."/>
            <person name="Goodwin L."/>
            <person name="Pitluck S."/>
            <person name="Misra M."/>
            <person name="Chertkov O."/>
            <person name="Detter J.C."/>
            <person name="Han C."/>
            <person name="Tapia R."/>
            <person name="Land M."/>
            <person name="Hauser L."/>
            <person name="Kyrpides N."/>
            <person name="Ivanova N."/>
            <person name="Pagani I."/>
            <person name="Mouttaki H."/>
            <person name="He Z."/>
            <person name="Zhou J."/>
            <person name="Hemme C.L."/>
            <person name="Woyke T."/>
        </authorList>
    </citation>
    <scope>NUCLEOTIDE SEQUENCE [LARGE SCALE GENOMIC DNA]</scope>
    <source>
        <strain evidence="1">DSM 2782</strain>
    </source>
</reference>
<proteinExistence type="predicted"/>
<comment type="caution">
    <text evidence="1">The sequence shown here is derived from an EMBL/GenBank/DDBJ whole genome shotgun (WGS) entry which is preliminary data.</text>
</comment>
<accession>F1T8J6</accession>
<protein>
    <submittedName>
        <fullName evidence="1">Uncharacterized protein</fullName>
    </submittedName>
</protein>
<dbReference type="Pfam" id="PF19677">
    <property type="entry name" value="DUF6179"/>
    <property type="match status" value="1"/>
</dbReference>